<dbReference type="PANTHER" id="PTHR11802">
    <property type="entry name" value="SERINE PROTEASE FAMILY S10 SERINE CARBOXYPEPTIDASE"/>
    <property type="match status" value="1"/>
</dbReference>
<dbReference type="Pfam" id="PF00450">
    <property type="entry name" value="Peptidase_S10"/>
    <property type="match status" value="1"/>
</dbReference>
<dbReference type="AlphaFoldDB" id="A0A9P6HDN0"/>
<reference evidence="7" key="2">
    <citation type="submission" date="2020-11" db="EMBL/GenBank/DDBJ databases">
        <authorList>
            <consortium name="DOE Joint Genome Institute"/>
            <person name="Kuo A."/>
            <person name="Miyauchi S."/>
            <person name="Kiss E."/>
            <person name="Drula E."/>
            <person name="Kohler A."/>
            <person name="Sanchez-Garcia M."/>
            <person name="Andreopoulos B."/>
            <person name="Barry K.W."/>
            <person name="Bonito G."/>
            <person name="Buee M."/>
            <person name="Carver A."/>
            <person name="Chen C."/>
            <person name="Cichocki N."/>
            <person name="Clum A."/>
            <person name="Culley D."/>
            <person name="Crous P.W."/>
            <person name="Fauchery L."/>
            <person name="Girlanda M."/>
            <person name="Hayes R."/>
            <person name="Keri Z."/>
            <person name="Labutti K."/>
            <person name="Lipzen A."/>
            <person name="Lombard V."/>
            <person name="Magnuson J."/>
            <person name="Maillard F."/>
            <person name="Morin E."/>
            <person name="Murat C."/>
            <person name="Nolan M."/>
            <person name="Ohm R."/>
            <person name="Pangilinan J."/>
            <person name="Pereira M."/>
            <person name="Perotto S."/>
            <person name="Peter M."/>
            <person name="Riley R."/>
            <person name="Sitrit Y."/>
            <person name="Stielow B."/>
            <person name="Szollosi G."/>
            <person name="Zifcakova L."/>
            <person name="Stursova M."/>
            <person name="Spatafora J.W."/>
            <person name="Tedersoo L."/>
            <person name="Vaario L.-M."/>
            <person name="Yamada A."/>
            <person name="Yan M."/>
            <person name="Wang P."/>
            <person name="Xu J."/>
            <person name="Bruns T."/>
            <person name="Baldrian P."/>
            <person name="Vilgalys R."/>
            <person name="Henrissat B."/>
            <person name="Grigoriev I.V."/>
            <person name="Hibbett D."/>
            <person name="Nagy L.G."/>
            <person name="Martin F.M."/>
        </authorList>
    </citation>
    <scope>NUCLEOTIDE SEQUENCE</scope>
    <source>
        <strain evidence="7">UH-Tt-Lm1</strain>
    </source>
</reference>
<dbReference type="Proteomes" id="UP000736335">
    <property type="component" value="Unassembled WGS sequence"/>
</dbReference>
<dbReference type="GO" id="GO:0004185">
    <property type="term" value="F:serine-type carboxypeptidase activity"/>
    <property type="evidence" value="ECO:0007669"/>
    <property type="project" value="UniProtKB-UniRule"/>
</dbReference>
<dbReference type="PRINTS" id="PR00724">
    <property type="entry name" value="CRBOXYPTASEC"/>
</dbReference>
<keyword evidence="8" id="KW-1185">Reference proteome</keyword>
<evidence type="ECO:0000256" key="3">
    <source>
        <dbReference type="ARBA" id="ARBA00022670"/>
    </source>
</evidence>
<reference evidence="7" key="1">
    <citation type="journal article" date="2020" name="Nat. Commun.">
        <title>Large-scale genome sequencing of mycorrhizal fungi provides insights into the early evolution of symbiotic traits.</title>
        <authorList>
            <person name="Miyauchi S."/>
            <person name="Kiss E."/>
            <person name="Kuo A."/>
            <person name="Drula E."/>
            <person name="Kohler A."/>
            <person name="Sanchez-Garcia M."/>
            <person name="Morin E."/>
            <person name="Andreopoulos B."/>
            <person name="Barry K.W."/>
            <person name="Bonito G."/>
            <person name="Buee M."/>
            <person name="Carver A."/>
            <person name="Chen C."/>
            <person name="Cichocki N."/>
            <person name="Clum A."/>
            <person name="Culley D."/>
            <person name="Crous P.W."/>
            <person name="Fauchery L."/>
            <person name="Girlanda M."/>
            <person name="Hayes R.D."/>
            <person name="Keri Z."/>
            <person name="LaButti K."/>
            <person name="Lipzen A."/>
            <person name="Lombard V."/>
            <person name="Magnuson J."/>
            <person name="Maillard F."/>
            <person name="Murat C."/>
            <person name="Nolan M."/>
            <person name="Ohm R.A."/>
            <person name="Pangilinan J."/>
            <person name="Pereira M.F."/>
            <person name="Perotto S."/>
            <person name="Peter M."/>
            <person name="Pfister S."/>
            <person name="Riley R."/>
            <person name="Sitrit Y."/>
            <person name="Stielow J.B."/>
            <person name="Szollosi G."/>
            <person name="Zifcakova L."/>
            <person name="Stursova M."/>
            <person name="Spatafora J.W."/>
            <person name="Tedersoo L."/>
            <person name="Vaario L.M."/>
            <person name="Yamada A."/>
            <person name="Yan M."/>
            <person name="Wang P."/>
            <person name="Xu J."/>
            <person name="Bruns T."/>
            <person name="Baldrian P."/>
            <person name="Vilgalys R."/>
            <person name="Dunand C."/>
            <person name="Henrissat B."/>
            <person name="Grigoriev I.V."/>
            <person name="Hibbett D."/>
            <person name="Nagy L.G."/>
            <person name="Martin F.M."/>
        </authorList>
    </citation>
    <scope>NUCLEOTIDE SEQUENCE</scope>
    <source>
        <strain evidence="7">UH-Tt-Lm1</strain>
    </source>
</reference>
<feature type="chain" id="PRO_5040537979" description="Carboxypeptidase" evidence="6">
    <location>
        <begin position="23"/>
        <end position="517"/>
    </location>
</feature>
<feature type="signal peptide" evidence="6">
    <location>
        <begin position="1"/>
        <end position="22"/>
    </location>
</feature>
<sequence length="517" mass="57848">MRALLRELVWLGVLVISTVVVAIPFDDQQVINDGPKGRLPGFDSAEDIVDQWVENDREFITRNGQTFELFTHPSFTSHRLRVTKPTICDSGVKQYSGYLDITTGKHLFFWFFESRHSPETADFIYWTNGGPGASSAMGLLFELGPCQIASDDGYVARNKYSWNTHSNILFLDQPVNVGWSYSDNGSKVSRSYAAGEDVYAFFQLFFSRFPEYATDKFHMAAESYGGTYAPNTAAVFDRRNRELEVDPVPGLTRINLASVILANGWTNPLEQYSSIPDWVCEGPYALFEPESRECKGLRRSVPRCRSLTEACQKFDNSITCASAESYCSYALESLVPKLNLNPYDVRKPCVADNTCYEELSWVETFMNNATVKSQLGIDPARNFTNGSPSVYLGFRATGDGMRNSAPLLTNLVNNGVRLLVYAGNADSVCNFIGNEKWLEKLESVFHDEFLIRRPIPWITEDSQEVVGTVRSAGGNGFTAGNVTFVVVHEAGHMVPFDQPEAALDLITRWIRNVPLTN</sequence>
<dbReference type="PANTHER" id="PTHR11802:SF452">
    <property type="entry name" value="CARBOXYPEPTIDASE"/>
    <property type="match status" value="1"/>
</dbReference>
<dbReference type="GO" id="GO:0006508">
    <property type="term" value="P:proteolysis"/>
    <property type="evidence" value="ECO:0007669"/>
    <property type="project" value="UniProtKB-KW"/>
</dbReference>
<keyword evidence="3 6" id="KW-0645">Protease</keyword>
<keyword evidence="6" id="KW-0732">Signal</keyword>
<evidence type="ECO:0000256" key="6">
    <source>
        <dbReference type="RuleBase" id="RU361156"/>
    </source>
</evidence>
<name>A0A9P6HDN0_9AGAM</name>
<comment type="caution">
    <text evidence="7">The sequence shown here is derived from an EMBL/GenBank/DDBJ whole genome shotgun (WGS) entry which is preliminary data.</text>
</comment>
<dbReference type="EC" id="3.4.16.-" evidence="6"/>
<keyword evidence="4 6" id="KW-0378">Hydrolase</keyword>
<dbReference type="Gene3D" id="1.10.287.410">
    <property type="match status" value="1"/>
</dbReference>
<evidence type="ECO:0000256" key="4">
    <source>
        <dbReference type="ARBA" id="ARBA00022801"/>
    </source>
</evidence>
<organism evidence="7 8">
    <name type="scientific">Thelephora terrestris</name>
    <dbReference type="NCBI Taxonomy" id="56493"/>
    <lineage>
        <taxon>Eukaryota</taxon>
        <taxon>Fungi</taxon>
        <taxon>Dikarya</taxon>
        <taxon>Basidiomycota</taxon>
        <taxon>Agaricomycotina</taxon>
        <taxon>Agaricomycetes</taxon>
        <taxon>Thelephorales</taxon>
        <taxon>Thelephoraceae</taxon>
        <taxon>Thelephora</taxon>
    </lineage>
</organism>
<accession>A0A9P6HDN0</accession>
<dbReference type="SUPFAM" id="SSF53474">
    <property type="entry name" value="alpha/beta-Hydrolases"/>
    <property type="match status" value="1"/>
</dbReference>
<evidence type="ECO:0000256" key="5">
    <source>
        <dbReference type="ARBA" id="ARBA00023180"/>
    </source>
</evidence>
<keyword evidence="5" id="KW-0325">Glycoprotein</keyword>
<dbReference type="GO" id="GO:0000324">
    <property type="term" value="C:fungal-type vacuole"/>
    <property type="evidence" value="ECO:0007669"/>
    <property type="project" value="TreeGrafter"/>
</dbReference>
<evidence type="ECO:0000313" key="7">
    <source>
        <dbReference type="EMBL" id="KAF9785079.1"/>
    </source>
</evidence>
<gene>
    <name evidence="7" type="ORF">BJ322DRAFT_1005817</name>
</gene>
<dbReference type="InterPro" id="IPR018202">
    <property type="entry name" value="Ser_caboxypep_ser_AS"/>
</dbReference>
<dbReference type="Gene3D" id="3.40.50.1820">
    <property type="entry name" value="alpha/beta hydrolase"/>
    <property type="match status" value="1"/>
</dbReference>
<protein>
    <recommendedName>
        <fullName evidence="6">Carboxypeptidase</fullName>
        <ecNumber evidence="6">3.4.16.-</ecNumber>
    </recommendedName>
</protein>
<proteinExistence type="inferred from homology"/>
<dbReference type="EMBL" id="WIUZ02000007">
    <property type="protein sequence ID" value="KAF9785079.1"/>
    <property type="molecule type" value="Genomic_DNA"/>
</dbReference>
<evidence type="ECO:0000256" key="2">
    <source>
        <dbReference type="ARBA" id="ARBA00022645"/>
    </source>
</evidence>
<evidence type="ECO:0000256" key="1">
    <source>
        <dbReference type="ARBA" id="ARBA00009431"/>
    </source>
</evidence>
<evidence type="ECO:0000313" key="8">
    <source>
        <dbReference type="Proteomes" id="UP000736335"/>
    </source>
</evidence>
<comment type="similarity">
    <text evidence="1 6">Belongs to the peptidase S10 family.</text>
</comment>
<keyword evidence="2 6" id="KW-0121">Carboxypeptidase</keyword>
<dbReference type="InterPro" id="IPR001563">
    <property type="entry name" value="Peptidase_S10"/>
</dbReference>
<dbReference type="InterPro" id="IPR029058">
    <property type="entry name" value="AB_hydrolase_fold"/>
</dbReference>
<dbReference type="OrthoDB" id="443318at2759"/>
<dbReference type="PROSITE" id="PS00131">
    <property type="entry name" value="CARBOXYPEPT_SER_SER"/>
    <property type="match status" value="1"/>
</dbReference>